<dbReference type="PROSITE" id="PS00123">
    <property type="entry name" value="ALKALINE_PHOSPHATASE"/>
    <property type="match status" value="1"/>
</dbReference>
<proteinExistence type="inferred from homology"/>
<comment type="cofactor">
    <cofactor evidence="8">
        <name>Zn(2+)</name>
        <dbReference type="ChEBI" id="CHEBI:29105"/>
    </cofactor>
    <text evidence="8">Binds 2 Zn(2+) ions.</text>
</comment>
<dbReference type="RefSeq" id="WP_089686818.1">
    <property type="nucleotide sequence ID" value="NZ_FNFO01000011.1"/>
</dbReference>
<dbReference type="Gene3D" id="3.40.720.10">
    <property type="entry name" value="Alkaline Phosphatase, subunit A"/>
    <property type="match status" value="1"/>
</dbReference>
<evidence type="ECO:0000313" key="11">
    <source>
        <dbReference type="EMBL" id="SDM23991.1"/>
    </source>
</evidence>
<evidence type="ECO:0000256" key="9">
    <source>
        <dbReference type="RuleBase" id="RU003946"/>
    </source>
</evidence>
<dbReference type="SMART" id="SM00098">
    <property type="entry name" value="alkPPc"/>
    <property type="match status" value="1"/>
</dbReference>
<accession>A0A1G9RLH7</accession>
<keyword evidence="3 8" id="KW-0479">Metal-binding</keyword>
<protein>
    <submittedName>
        <fullName evidence="11">Alkaline phosphatase</fullName>
    </submittedName>
</protein>
<evidence type="ECO:0000256" key="10">
    <source>
        <dbReference type="SAM" id="SignalP"/>
    </source>
</evidence>
<evidence type="ECO:0000256" key="3">
    <source>
        <dbReference type="ARBA" id="ARBA00022723"/>
    </source>
</evidence>
<keyword evidence="4" id="KW-0378">Hydrolase</keyword>
<keyword evidence="10" id="KW-0732">Signal</keyword>
<dbReference type="InterPro" id="IPR001952">
    <property type="entry name" value="Alkaline_phosphatase"/>
</dbReference>
<feature type="binding site" evidence="8">
    <location>
        <position position="277"/>
    </location>
    <ligand>
        <name>Zn(2+)</name>
        <dbReference type="ChEBI" id="CHEBI:29105"/>
        <label>2</label>
    </ligand>
</feature>
<evidence type="ECO:0000256" key="2">
    <source>
        <dbReference type="ARBA" id="ARBA00022553"/>
    </source>
</evidence>
<evidence type="ECO:0000256" key="6">
    <source>
        <dbReference type="ARBA" id="ARBA00022842"/>
    </source>
</evidence>
<reference evidence="11 12" key="1">
    <citation type="submission" date="2016-10" db="EMBL/GenBank/DDBJ databases">
        <authorList>
            <person name="de Groot N.N."/>
        </authorList>
    </citation>
    <scope>NUCLEOTIDE SEQUENCE [LARGE SCALE GENOMIC DNA]</scope>
    <source>
        <strain evidence="11 12">DSM 25186</strain>
    </source>
</reference>
<feature type="binding site" evidence="8">
    <location>
        <position position="56"/>
    </location>
    <ligand>
        <name>Mg(2+)</name>
        <dbReference type="ChEBI" id="CHEBI:18420"/>
    </ligand>
</feature>
<dbReference type="Proteomes" id="UP000198510">
    <property type="component" value="Unassembled WGS sequence"/>
</dbReference>
<feature type="binding site" evidence="8">
    <location>
        <position position="152"/>
    </location>
    <ligand>
        <name>Mg(2+)</name>
        <dbReference type="ChEBI" id="CHEBI:18420"/>
    </ligand>
</feature>
<dbReference type="CDD" id="cd16012">
    <property type="entry name" value="ALP"/>
    <property type="match status" value="1"/>
</dbReference>
<feature type="binding site" evidence="8">
    <location>
        <position position="273"/>
    </location>
    <ligand>
        <name>Zn(2+)</name>
        <dbReference type="ChEBI" id="CHEBI:29105"/>
        <label>2</label>
    </ligand>
</feature>
<evidence type="ECO:0000256" key="1">
    <source>
        <dbReference type="ARBA" id="ARBA00005984"/>
    </source>
</evidence>
<feature type="chain" id="PRO_5011438543" evidence="10">
    <location>
        <begin position="33"/>
        <end position="388"/>
    </location>
</feature>
<dbReference type="InterPro" id="IPR017850">
    <property type="entry name" value="Alkaline_phosphatase_core_sf"/>
</dbReference>
<dbReference type="Pfam" id="PF00245">
    <property type="entry name" value="Alk_phosphatase"/>
    <property type="match status" value="1"/>
</dbReference>
<feature type="binding site" evidence="8">
    <location>
        <position position="315"/>
    </location>
    <ligand>
        <name>Zn(2+)</name>
        <dbReference type="ChEBI" id="CHEBI:29105"/>
        <label>2</label>
    </ligand>
</feature>
<dbReference type="EMBL" id="FNFO01000011">
    <property type="protein sequence ID" value="SDM23991.1"/>
    <property type="molecule type" value="Genomic_DNA"/>
</dbReference>
<dbReference type="PANTHER" id="PTHR11596">
    <property type="entry name" value="ALKALINE PHOSPHATASE"/>
    <property type="match status" value="1"/>
</dbReference>
<feature type="binding site" evidence="8">
    <location>
        <position position="56"/>
    </location>
    <ligand>
        <name>Zn(2+)</name>
        <dbReference type="ChEBI" id="CHEBI:29105"/>
        <label>2</label>
    </ligand>
</feature>
<dbReference type="PANTHER" id="PTHR11596:SF5">
    <property type="entry name" value="ALKALINE PHOSPHATASE"/>
    <property type="match status" value="1"/>
</dbReference>
<dbReference type="PROSITE" id="PS51257">
    <property type="entry name" value="PROKAR_LIPOPROTEIN"/>
    <property type="match status" value="1"/>
</dbReference>
<organism evidence="11 12">
    <name type="scientific">Catalinimonas alkaloidigena</name>
    <dbReference type="NCBI Taxonomy" id="1075417"/>
    <lineage>
        <taxon>Bacteria</taxon>
        <taxon>Pseudomonadati</taxon>
        <taxon>Bacteroidota</taxon>
        <taxon>Cytophagia</taxon>
        <taxon>Cytophagales</taxon>
        <taxon>Catalimonadaceae</taxon>
        <taxon>Catalinimonas</taxon>
    </lineage>
</organism>
<dbReference type="GO" id="GO:0046872">
    <property type="term" value="F:metal ion binding"/>
    <property type="evidence" value="ECO:0007669"/>
    <property type="project" value="UniProtKB-KW"/>
</dbReference>
<feature type="binding site" evidence="8">
    <location>
        <position position="316"/>
    </location>
    <ligand>
        <name>Zn(2+)</name>
        <dbReference type="ChEBI" id="CHEBI:29105"/>
        <label>2</label>
    </ligand>
</feature>
<gene>
    <name evidence="11" type="ORF">SAMN05421823_111194</name>
</gene>
<dbReference type="STRING" id="1075417.SAMN05421823_111194"/>
<feature type="signal peptide" evidence="10">
    <location>
        <begin position="1"/>
        <end position="32"/>
    </location>
</feature>
<evidence type="ECO:0000256" key="5">
    <source>
        <dbReference type="ARBA" id="ARBA00022833"/>
    </source>
</evidence>
<keyword evidence="2" id="KW-0597">Phosphoprotein</keyword>
<dbReference type="PRINTS" id="PR00113">
    <property type="entry name" value="ALKPHPHTASE"/>
</dbReference>
<feature type="binding site" evidence="8">
    <location>
        <position position="150"/>
    </location>
    <ligand>
        <name>Mg(2+)</name>
        <dbReference type="ChEBI" id="CHEBI:18420"/>
    </ligand>
</feature>
<sequence>MHRSLHACFRPLSVLSLLGLSAWLSSCTNPSAAPGNQMASADTAASRPNIILLIGDGMGLSQVSSAFYFGEGEPNFARFPIIGLSRTSSSSHKITDSAAGATAFSAGQKTYNGAIGVDDNEQPLPNILEILEQACPDCPTGLVATSSITHATPASFFAHEAKRSSEEAIAAQMTHSPVDFFAGGGKDFFFHRSDGLSYYDTLTQAGFVLDTTALTPQSWKAGQKYGYLLAGTGMPTMLEDRGDFLPNATQLALDYLTQAGQPFFLMVEGSQIDWGGHENNGEYLVQEVLDFDKTLGVALDFAEKQGNTLVVVTADHETGGFTLHSTDVPTANGTRSDYDSISFGFSTGGHSGTLIPVFAYGPGAEQFAGVYQNTAIFDKMRQTMQLPQ</sequence>
<keyword evidence="12" id="KW-1185">Reference proteome</keyword>
<keyword evidence="6 8" id="KW-0460">Magnesium</keyword>
<feature type="active site" description="Phosphoserine intermediate" evidence="7">
    <location>
        <position position="97"/>
    </location>
</feature>
<dbReference type="OrthoDB" id="9794455at2"/>
<dbReference type="SUPFAM" id="SSF53649">
    <property type="entry name" value="Alkaline phosphatase-like"/>
    <property type="match status" value="1"/>
</dbReference>
<feature type="binding site" evidence="8">
    <location>
        <position position="350"/>
    </location>
    <ligand>
        <name>Zn(2+)</name>
        <dbReference type="ChEBI" id="CHEBI:29105"/>
        <label>2</label>
    </ligand>
</feature>
<comment type="cofactor">
    <cofactor evidence="8">
        <name>Mg(2+)</name>
        <dbReference type="ChEBI" id="CHEBI:18420"/>
    </cofactor>
    <text evidence="8">Binds 1 Mg(2+) ion.</text>
</comment>
<evidence type="ECO:0000256" key="4">
    <source>
        <dbReference type="ARBA" id="ARBA00022801"/>
    </source>
</evidence>
<dbReference type="InterPro" id="IPR018299">
    <property type="entry name" value="Alkaline_phosphatase_AS"/>
</dbReference>
<keyword evidence="5 8" id="KW-0862">Zinc</keyword>
<feature type="binding site" evidence="8">
    <location>
        <position position="268"/>
    </location>
    <ligand>
        <name>Mg(2+)</name>
        <dbReference type="ChEBI" id="CHEBI:18420"/>
    </ligand>
</feature>
<evidence type="ECO:0000256" key="8">
    <source>
        <dbReference type="PIRSR" id="PIRSR601952-2"/>
    </source>
</evidence>
<evidence type="ECO:0000313" key="12">
    <source>
        <dbReference type="Proteomes" id="UP000198510"/>
    </source>
</evidence>
<evidence type="ECO:0000256" key="7">
    <source>
        <dbReference type="PIRSR" id="PIRSR601952-1"/>
    </source>
</evidence>
<name>A0A1G9RLH7_9BACT</name>
<dbReference type="GO" id="GO:0004035">
    <property type="term" value="F:alkaline phosphatase activity"/>
    <property type="evidence" value="ECO:0007669"/>
    <property type="project" value="TreeGrafter"/>
</dbReference>
<comment type="similarity">
    <text evidence="1 9">Belongs to the alkaline phosphatase family.</text>
</comment>
<dbReference type="AlphaFoldDB" id="A0A1G9RLH7"/>